<dbReference type="InterPro" id="IPR036397">
    <property type="entry name" value="RNaseH_sf"/>
</dbReference>
<evidence type="ECO:0000313" key="2">
    <source>
        <dbReference type="EMBL" id="MBA0874644.1"/>
    </source>
</evidence>
<gene>
    <name evidence="2" type="ORF">Goshw_019981</name>
</gene>
<dbReference type="AlphaFoldDB" id="A0A7J9MUM6"/>
<feature type="domain" description="RNase H type-1" evidence="1">
    <location>
        <begin position="54"/>
        <end position="120"/>
    </location>
</feature>
<proteinExistence type="predicted"/>
<dbReference type="PANTHER" id="PTHR47723:SF19">
    <property type="entry name" value="POLYNUCLEOTIDYL TRANSFERASE, RIBONUCLEASE H-LIKE SUPERFAMILY PROTEIN"/>
    <property type="match status" value="1"/>
</dbReference>
<dbReference type="InterPro" id="IPR002156">
    <property type="entry name" value="RNaseH_domain"/>
</dbReference>
<reference evidence="2 3" key="1">
    <citation type="journal article" date="2019" name="Genome Biol. Evol.">
        <title>Insights into the evolution of the New World diploid cottons (Gossypium, subgenus Houzingenia) based on genome sequencing.</title>
        <authorList>
            <person name="Grover C.E."/>
            <person name="Arick M.A. 2nd"/>
            <person name="Thrash A."/>
            <person name="Conover J.L."/>
            <person name="Sanders W.S."/>
            <person name="Peterson D.G."/>
            <person name="Frelichowski J.E."/>
            <person name="Scheffler J.A."/>
            <person name="Scheffler B.E."/>
            <person name="Wendel J.F."/>
        </authorList>
    </citation>
    <scope>NUCLEOTIDE SEQUENCE [LARGE SCALE GENOMIC DNA]</scope>
    <source>
        <strain evidence="2">1</strain>
        <tissue evidence="2">Leaf</tissue>
    </source>
</reference>
<dbReference type="CDD" id="cd06222">
    <property type="entry name" value="RNase_H_like"/>
    <property type="match status" value="1"/>
</dbReference>
<comment type="caution">
    <text evidence="2">The sequence shown here is derived from an EMBL/GenBank/DDBJ whole genome shotgun (WGS) entry which is preliminary data.</text>
</comment>
<dbReference type="Proteomes" id="UP000593576">
    <property type="component" value="Unassembled WGS sequence"/>
</dbReference>
<evidence type="ECO:0000313" key="3">
    <source>
        <dbReference type="Proteomes" id="UP000593576"/>
    </source>
</evidence>
<dbReference type="InterPro" id="IPR053151">
    <property type="entry name" value="RNase_H-like"/>
</dbReference>
<sequence length="123" mass="14258">DLLKLHEGRANWVCLFGLLAWCIWKNYNLFVNQDITWSSNEIIKESNRNWVHINIDGVVQLDLGLVVAGGVVCDENRDWVFGYNRYLGKCSIFYVELWGILDGLKLIQRRGHDKVIIQSHGLE</sequence>
<accession>A0A7J9MUM6</accession>
<dbReference type="PANTHER" id="PTHR47723">
    <property type="entry name" value="OS05G0353850 PROTEIN"/>
    <property type="match status" value="1"/>
</dbReference>
<dbReference type="OrthoDB" id="937703at2759"/>
<feature type="non-terminal residue" evidence="2">
    <location>
        <position position="1"/>
    </location>
</feature>
<protein>
    <recommendedName>
        <fullName evidence="1">RNase H type-1 domain-containing protein</fullName>
    </recommendedName>
</protein>
<organism evidence="2 3">
    <name type="scientific">Gossypium schwendimanii</name>
    <name type="common">Cotton</name>
    <dbReference type="NCBI Taxonomy" id="34291"/>
    <lineage>
        <taxon>Eukaryota</taxon>
        <taxon>Viridiplantae</taxon>
        <taxon>Streptophyta</taxon>
        <taxon>Embryophyta</taxon>
        <taxon>Tracheophyta</taxon>
        <taxon>Spermatophyta</taxon>
        <taxon>Magnoliopsida</taxon>
        <taxon>eudicotyledons</taxon>
        <taxon>Gunneridae</taxon>
        <taxon>Pentapetalae</taxon>
        <taxon>rosids</taxon>
        <taxon>malvids</taxon>
        <taxon>Malvales</taxon>
        <taxon>Malvaceae</taxon>
        <taxon>Malvoideae</taxon>
        <taxon>Gossypium</taxon>
    </lineage>
</organism>
<dbReference type="Pfam" id="PF13456">
    <property type="entry name" value="RVT_3"/>
    <property type="match status" value="1"/>
</dbReference>
<dbReference type="InterPro" id="IPR044730">
    <property type="entry name" value="RNase_H-like_dom_plant"/>
</dbReference>
<dbReference type="GO" id="GO:0004523">
    <property type="term" value="F:RNA-DNA hybrid ribonuclease activity"/>
    <property type="evidence" value="ECO:0007669"/>
    <property type="project" value="InterPro"/>
</dbReference>
<dbReference type="GO" id="GO:0003676">
    <property type="term" value="F:nucleic acid binding"/>
    <property type="evidence" value="ECO:0007669"/>
    <property type="project" value="InterPro"/>
</dbReference>
<dbReference type="Gene3D" id="3.30.420.10">
    <property type="entry name" value="Ribonuclease H-like superfamily/Ribonuclease H"/>
    <property type="match status" value="1"/>
</dbReference>
<keyword evidence="3" id="KW-1185">Reference proteome</keyword>
<feature type="non-terminal residue" evidence="2">
    <location>
        <position position="123"/>
    </location>
</feature>
<name>A0A7J9MUM6_GOSSC</name>
<dbReference type="EMBL" id="JABFAF010000013">
    <property type="protein sequence ID" value="MBA0874644.1"/>
    <property type="molecule type" value="Genomic_DNA"/>
</dbReference>
<evidence type="ECO:0000259" key="1">
    <source>
        <dbReference type="Pfam" id="PF13456"/>
    </source>
</evidence>